<dbReference type="GO" id="GO:0085020">
    <property type="term" value="P:protein K6-linked ubiquitination"/>
    <property type="evidence" value="ECO:0007669"/>
    <property type="project" value="TreeGrafter"/>
</dbReference>
<evidence type="ECO:0000256" key="2">
    <source>
        <dbReference type="ARBA" id="ARBA00023043"/>
    </source>
</evidence>
<reference evidence="4 5" key="1">
    <citation type="submission" date="2018-07" db="EMBL/GenBank/DDBJ databases">
        <title>A high quality draft genome assembly of the barn swallow (H. rustica rustica).</title>
        <authorList>
            <person name="Formenti G."/>
            <person name="Chiara M."/>
            <person name="Poveda L."/>
            <person name="Francoijs K.-J."/>
            <person name="Bonisoli-Alquati A."/>
            <person name="Canova L."/>
            <person name="Gianfranceschi L."/>
            <person name="Horner D.S."/>
            <person name="Saino N."/>
        </authorList>
    </citation>
    <scope>NUCLEOTIDE SEQUENCE [LARGE SCALE GENOMIC DNA]</scope>
    <source>
        <strain evidence="4">Chelidonia</strain>
        <tissue evidence="4">Blood</tissue>
    </source>
</reference>
<dbReference type="EMBL" id="QRBI01000240">
    <property type="protein sequence ID" value="RMB91055.1"/>
    <property type="molecule type" value="Genomic_DNA"/>
</dbReference>
<dbReference type="PANTHER" id="PTHR24171">
    <property type="entry name" value="ANKYRIN REPEAT DOMAIN-CONTAINING PROTEIN 39-RELATED"/>
    <property type="match status" value="1"/>
</dbReference>
<dbReference type="Proteomes" id="UP000269221">
    <property type="component" value="Unassembled WGS sequence"/>
</dbReference>
<evidence type="ECO:0000313" key="5">
    <source>
        <dbReference type="Proteomes" id="UP000269221"/>
    </source>
</evidence>
<gene>
    <name evidence="4" type="ORF">DUI87_32653</name>
</gene>
<organism evidence="4 5">
    <name type="scientific">Hirundo rustica rustica</name>
    <dbReference type="NCBI Taxonomy" id="333673"/>
    <lineage>
        <taxon>Eukaryota</taxon>
        <taxon>Metazoa</taxon>
        <taxon>Chordata</taxon>
        <taxon>Craniata</taxon>
        <taxon>Vertebrata</taxon>
        <taxon>Euteleostomi</taxon>
        <taxon>Archelosauria</taxon>
        <taxon>Archosauria</taxon>
        <taxon>Dinosauria</taxon>
        <taxon>Saurischia</taxon>
        <taxon>Theropoda</taxon>
        <taxon>Coelurosauria</taxon>
        <taxon>Aves</taxon>
        <taxon>Neognathae</taxon>
        <taxon>Neoaves</taxon>
        <taxon>Telluraves</taxon>
        <taxon>Australaves</taxon>
        <taxon>Passeriformes</taxon>
        <taxon>Sylvioidea</taxon>
        <taxon>Hirundinidae</taxon>
        <taxon>Hirundo</taxon>
    </lineage>
</organism>
<proteinExistence type="predicted"/>
<dbReference type="SUPFAM" id="SSF48403">
    <property type="entry name" value="Ankyrin repeat"/>
    <property type="match status" value="1"/>
</dbReference>
<feature type="repeat" description="ANK" evidence="3">
    <location>
        <begin position="98"/>
        <end position="130"/>
    </location>
</feature>
<dbReference type="PRINTS" id="PR01415">
    <property type="entry name" value="ANKYRIN"/>
</dbReference>
<dbReference type="STRING" id="333673.A0A3M0IQT5"/>
<accession>A0A3M0IQT5</accession>
<dbReference type="GO" id="GO:0004842">
    <property type="term" value="F:ubiquitin-protein transferase activity"/>
    <property type="evidence" value="ECO:0007669"/>
    <property type="project" value="TreeGrafter"/>
</dbReference>
<dbReference type="GO" id="GO:0070531">
    <property type="term" value="C:BRCA1-A complex"/>
    <property type="evidence" value="ECO:0007669"/>
    <property type="project" value="TreeGrafter"/>
</dbReference>
<dbReference type="SMART" id="SM00248">
    <property type="entry name" value="ANK"/>
    <property type="match status" value="3"/>
</dbReference>
<feature type="repeat" description="ANK" evidence="3">
    <location>
        <begin position="164"/>
        <end position="196"/>
    </location>
</feature>
<evidence type="ECO:0000256" key="3">
    <source>
        <dbReference type="PROSITE-ProRule" id="PRU00023"/>
    </source>
</evidence>
<dbReference type="Gene3D" id="1.25.40.20">
    <property type="entry name" value="Ankyrin repeat-containing domain"/>
    <property type="match status" value="1"/>
</dbReference>
<evidence type="ECO:0000256" key="1">
    <source>
        <dbReference type="ARBA" id="ARBA00022737"/>
    </source>
</evidence>
<comment type="caution">
    <text evidence="4">The sequence shown here is derived from an EMBL/GenBank/DDBJ whole genome shotgun (WGS) entry which is preliminary data.</text>
</comment>
<dbReference type="OrthoDB" id="539213at2759"/>
<protein>
    <submittedName>
        <fullName evidence="4">Uncharacterized protein</fullName>
    </submittedName>
</protein>
<dbReference type="PROSITE" id="PS50297">
    <property type="entry name" value="ANK_REP_REGION"/>
    <property type="match status" value="3"/>
</dbReference>
<dbReference type="AlphaFoldDB" id="A0A3M0IQT5"/>
<keyword evidence="5" id="KW-1185">Reference proteome</keyword>
<keyword evidence="1" id="KW-0677">Repeat</keyword>
<feature type="repeat" description="ANK" evidence="3">
    <location>
        <begin position="131"/>
        <end position="163"/>
    </location>
</feature>
<dbReference type="PROSITE" id="PS50088">
    <property type="entry name" value="ANK_REPEAT"/>
    <property type="match status" value="3"/>
</dbReference>
<dbReference type="PANTHER" id="PTHR24171:SF8">
    <property type="entry name" value="BRCA1-ASSOCIATED RING DOMAIN PROTEIN 1"/>
    <property type="match status" value="1"/>
</dbReference>
<dbReference type="InterPro" id="IPR036770">
    <property type="entry name" value="Ankyrin_rpt-contain_sf"/>
</dbReference>
<sequence>MPAPCCPGRVAVPSVHQSLSEMDFERGIWAAARDGDEARVLQLLERSGDPAEPDQAGYTALVRGNGKPGNGESPDQEGYTALVRGNGKTGNGESPKQEGYTALHYASRNGHLAVCRLLLERGAPCDARTPGGATPLHRACYCGHRAVTELLLAHGADPAATDSDGRTGLHKAAEQGHRELCALLLRHRPDLAAVRDARGRSPRDGAHPAVCDLLDT</sequence>
<name>A0A3M0IQT5_HIRRU</name>
<keyword evidence="2 3" id="KW-0040">ANK repeat</keyword>
<dbReference type="GO" id="GO:0031436">
    <property type="term" value="C:BRCA1-BARD1 complex"/>
    <property type="evidence" value="ECO:0007669"/>
    <property type="project" value="TreeGrafter"/>
</dbReference>
<dbReference type="Pfam" id="PF12796">
    <property type="entry name" value="Ank_2"/>
    <property type="match status" value="1"/>
</dbReference>
<dbReference type="Pfam" id="PF00023">
    <property type="entry name" value="Ank"/>
    <property type="match status" value="1"/>
</dbReference>
<evidence type="ECO:0000313" key="4">
    <source>
        <dbReference type="EMBL" id="RMB91055.1"/>
    </source>
</evidence>
<dbReference type="InterPro" id="IPR002110">
    <property type="entry name" value="Ankyrin_rpt"/>
</dbReference>